<accession>A0A8H3FG49</accession>
<feature type="repeat" description="ANK" evidence="3">
    <location>
        <begin position="306"/>
        <end position="338"/>
    </location>
</feature>
<name>A0A8H3FG49_9LECA</name>
<reference evidence="5" key="1">
    <citation type="submission" date="2021-03" db="EMBL/GenBank/DDBJ databases">
        <authorList>
            <person name="Tagirdzhanova G."/>
        </authorList>
    </citation>
    <scope>NUCLEOTIDE SEQUENCE</scope>
</reference>
<dbReference type="PANTHER" id="PTHR24141">
    <property type="entry name" value="2-5A-DEPENDENT RIBONUCLEASE"/>
    <property type="match status" value="1"/>
</dbReference>
<feature type="repeat" description="ANK" evidence="3">
    <location>
        <begin position="207"/>
        <end position="239"/>
    </location>
</feature>
<evidence type="ECO:0000256" key="2">
    <source>
        <dbReference type="ARBA" id="ARBA00023043"/>
    </source>
</evidence>
<dbReference type="Gene3D" id="1.25.40.20">
    <property type="entry name" value="Ankyrin repeat-containing domain"/>
    <property type="match status" value="2"/>
</dbReference>
<proteinExistence type="predicted"/>
<feature type="repeat" description="ANK" evidence="3">
    <location>
        <begin position="243"/>
        <end position="272"/>
    </location>
</feature>
<dbReference type="PROSITE" id="PS50297">
    <property type="entry name" value="ANK_REP_REGION"/>
    <property type="match status" value="5"/>
</dbReference>
<evidence type="ECO:0000256" key="4">
    <source>
        <dbReference type="SAM" id="MobiDB-lite"/>
    </source>
</evidence>
<dbReference type="Pfam" id="PF12796">
    <property type="entry name" value="Ank_2"/>
    <property type="match status" value="2"/>
</dbReference>
<protein>
    <recommendedName>
        <fullName evidence="7">Ankyrin repeat protein</fullName>
    </recommendedName>
</protein>
<comment type="caution">
    <text evidence="5">The sequence shown here is derived from an EMBL/GenBank/DDBJ whole genome shotgun (WGS) entry which is preliminary data.</text>
</comment>
<keyword evidence="1" id="KW-0677">Repeat</keyword>
<feature type="repeat" description="ANK" evidence="3">
    <location>
        <begin position="406"/>
        <end position="438"/>
    </location>
</feature>
<gene>
    <name evidence="5" type="ORF">HETSPECPRED_004219</name>
</gene>
<feature type="repeat" description="ANK" evidence="3">
    <location>
        <begin position="510"/>
        <end position="542"/>
    </location>
</feature>
<feature type="region of interest" description="Disordered" evidence="4">
    <location>
        <begin position="656"/>
        <end position="675"/>
    </location>
</feature>
<dbReference type="Proteomes" id="UP000664521">
    <property type="component" value="Unassembled WGS sequence"/>
</dbReference>
<dbReference type="SMART" id="SM00248">
    <property type="entry name" value="ANK"/>
    <property type="match status" value="10"/>
</dbReference>
<dbReference type="InterPro" id="IPR036770">
    <property type="entry name" value="Ankyrin_rpt-contain_sf"/>
</dbReference>
<dbReference type="PROSITE" id="PS50088">
    <property type="entry name" value="ANK_REPEAT"/>
    <property type="match status" value="8"/>
</dbReference>
<dbReference type="PANTHER" id="PTHR24141:SF1">
    <property type="entry name" value="2-5A-DEPENDENT RIBONUCLEASE"/>
    <property type="match status" value="1"/>
</dbReference>
<dbReference type="AlphaFoldDB" id="A0A8H3FG49"/>
<sequence>MSDIPDTQATKARKAFQWLAYSERPLHIEEAAEAAILGPLGSLNIKDRFASPYDIVDICSSLVSVSPGHSNKEFEKQTRIAFNHPSAKEFLLDNSSKSPRAAVFTISENQAQTLICHACLSYLLMSTGISDSPGDKSTPYPLLSYAGTYWYRHLMILSRQGKLRRSITALAVELFDTKRSEHLLRDVDEVLANGPEDPSAIRPGNLHFPTPLYYASILGISDVVVMLIERGDDVNEIGGYCGSPLHAASFNGNIEILHSLLGYGAKVDSICGYFGSVLQIASYRGHGEAVHILLDLGADVNLACGYYGSALQAAAAAGRAAEVQLLIEYGANVNAGGGAQGSALIAAAEGAHKAVVQMLLENGADPNGHGSDGTESALHAAAARGHSSVVGLLIDAGSDPNAKYGGSESSLTAAARGGHKDAVQLLMRAGASVESKDSSDMVVQDSALHAAIMSGHISVVELLLRRRLTDINSKDPKGRSPLMKAAACGHTQIVLMLLNKGASIRATDSNGSTALMIATDAGHEGVVDLLIQRGADPSLLSPTARLWDNDSTVDSNDGLSNATGRTDDIANSDSSRPTIQLELTEEQMNVLMSGLSERQTDKSAQNLLQTLQKSKHGIPKPEIATGSKIQRANTFGLDAEFDPTKRIPLDKLQRAFSWESDDDDDDNTRKGPRRK</sequence>
<organism evidence="5 6">
    <name type="scientific">Heterodermia speciosa</name>
    <dbReference type="NCBI Taxonomy" id="116794"/>
    <lineage>
        <taxon>Eukaryota</taxon>
        <taxon>Fungi</taxon>
        <taxon>Dikarya</taxon>
        <taxon>Ascomycota</taxon>
        <taxon>Pezizomycotina</taxon>
        <taxon>Lecanoromycetes</taxon>
        <taxon>OSLEUM clade</taxon>
        <taxon>Lecanoromycetidae</taxon>
        <taxon>Caliciales</taxon>
        <taxon>Physciaceae</taxon>
        <taxon>Heterodermia</taxon>
    </lineage>
</organism>
<dbReference type="GO" id="GO:0003723">
    <property type="term" value="F:RNA binding"/>
    <property type="evidence" value="ECO:0007669"/>
    <property type="project" value="TreeGrafter"/>
</dbReference>
<dbReference type="Pfam" id="PF00023">
    <property type="entry name" value="Ank"/>
    <property type="match status" value="1"/>
</dbReference>
<feature type="repeat" description="ANK" evidence="3">
    <location>
        <begin position="477"/>
        <end position="509"/>
    </location>
</feature>
<keyword evidence="2 3" id="KW-0040">ANK repeat</keyword>
<evidence type="ECO:0000256" key="1">
    <source>
        <dbReference type="ARBA" id="ARBA00022737"/>
    </source>
</evidence>
<dbReference type="GO" id="GO:0006396">
    <property type="term" value="P:RNA processing"/>
    <property type="evidence" value="ECO:0007669"/>
    <property type="project" value="TreeGrafter"/>
</dbReference>
<dbReference type="SUPFAM" id="SSF48403">
    <property type="entry name" value="Ankyrin repeat"/>
    <property type="match status" value="1"/>
</dbReference>
<evidence type="ECO:0008006" key="7">
    <source>
        <dbReference type="Google" id="ProtNLM"/>
    </source>
</evidence>
<keyword evidence="6" id="KW-1185">Reference proteome</keyword>
<feature type="repeat" description="ANK" evidence="3">
    <location>
        <begin position="339"/>
        <end position="371"/>
    </location>
</feature>
<dbReference type="EMBL" id="CAJPDS010000025">
    <property type="protein sequence ID" value="CAF9920271.1"/>
    <property type="molecule type" value="Genomic_DNA"/>
</dbReference>
<feature type="region of interest" description="Disordered" evidence="4">
    <location>
        <begin position="551"/>
        <end position="575"/>
    </location>
</feature>
<evidence type="ECO:0000313" key="5">
    <source>
        <dbReference type="EMBL" id="CAF9920271.1"/>
    </source>
</evidence>
<dbReference type="GO" id="GO:0004540">
    <property type="term" value="F:RNA nuclease activity"/>
    <property type="evidence" value="ECO:0007669"/>
    <property type="project" value="TreeGrafter"/>
</dbReference>
<feature type="repeat" description="ANK" evidence="3">
    <location>
        <begin position="373"/>
        <end position="405"/>
    </location>
</feature>
<evidence type="ECO:0000256" key="3">
    <source>
        <dbReference type="PROSITE-ProRule" id="PRU00023"/>
    </source>
</evidence>
<dbReference type="InterPro" id="IPR002110">
    <property type="entry name" value="Ankyrin_rpt"/>
</dbReference>
<evidence type="ECO:0000313" key="6">
    <source>
        <dbReference type="Proteomes" id="UP000664521"/>
    </source>
</evidence>
<dbReference type="OrthoDB" id="4837942at2759"/>
<dbReference type="Pfam" id="PF13637">
    <property type="entry name" value="Ank_4"/>
    <property type="match status" value="1"/>
</dbReference>